<comment type="caution">
    <text evidence="1">The sequence shown here is derived from an EMBL/GenBank/DDBJ whole genome shotgun (WGS) entry which is preliminary data.</text>
</comment>
<dbReference type="EMBL" id="PVBR01000014">
    <property type="protein sequence ID" value="PRD42082.1"/>
    <property type="molecule type" value="Genomic_DNA"/>
</dbReference>
<protein>
    <submittedName>
        <fullName evidence="1">Uncharacterized protein</fullName>
    </submittedName>
</protein>
<dbReference type="RefSeq" id="WP_105743350.1">
    <property type="nucleotide sequence ID" value="NZ_PVBR01000014.1"/>
</dbReference>
<sequence>MKTSFTACLTMPDGRTWTEINCEVSTSLDWNNGEPVLSIDDVRVDVSKPREPSQYVSLFCDTASPLMALMGHEICQLSEADDGLLTKTIEHEGHYRCPSPSEIYSANSAGRGI</sequence>
<proteinExistence type="predicted"/>
<evidence type="ECO:0000313" key="2">
    <source>
        <dbReference type="Proteomes" id="UP000239434"/>
    </source>
</evidence>
<keyword evidence="2" id="KW-1185">Reference proteome</keyword>
<dbReference type="AlphaFoldDB" id="A0A2S9INL7"/>
<organism evidence="1 2">
    <name type="scientific">Phyllobacterium phragmitis</name>
    <dbReference type="NCBI Taxonomy" id="2670329"/>
    <lineage>
        <taxon>Bacteria</taxon>
        <taxon>Pseudomonadati</taxon>
        <taxon>Pseudomonadota</taxon>
        <taxon>Alphaproteobacteria</taxon>
        <taxon>Hyphomicrobiales</taxon>
        <taxon>Phyllobacteriaceae</taxon>
        <taxon>Phyllobacterium</taxon>
    </lineage>
</organism>
<dbReference type="Proteomes" id="UP000239434">
    <property type="component" value="Unassembled WGS sequence"/>
</dbReference>
<evidence type="ECO:0000313" key="1">
    <source>
        <dbReference type="EMBL" id="PRD42082.1"/>
    </source>
</evidence>
<accession>A0A2S9INL7</accession>
<reference evidence="1 2" key="1">
    <citation type="submission" date="2018-02" db="EMBL/GenBank/DDBJ databases">
        <title>The draft genome of Phyllobacterium sp. 1N-3.</title>
        <authorList>
            <person name="Liu L."/>
            <person name="Li L."/>
            <person name="Zhang X."/>
            <person name="Wang T."/>
            <person name="Liang L."/>
        </authorList>
    </citation>
    <scope>NUCLEOTIDE SEQUENCE [LARGE SCALE GENOMIC DNA]</scope>
    <source>
        <strain evidence="1 2">1N-3</strain>
    </source>
</reference>
<name>A0A2S9INL7_9HYPH</name>
<gene>
    <name evidence="1" type="ORF">C5748_18170</name>
</gene>